<dbReference type="InterPro" id="IPR025676">
    <property type="entry name" value="Clr5_dom"/>
</dbReference>
<evidence type="ECO:0000259" key="2">
    <source>
        <dbReference type="Pfam" id="PF14420"/>
    </source>
</evidence>
<dbReference type="Proteomes" id="UP001244011">
    <property type="component" value="Unassembled WGS sequence"/>
</dbReference>
<evidence type="ECO:0000313" key="3">
    <source>
        <dbReference type="EMBL" id="KAK1771936.1"/>
    </source>
</evidence>
<proteinExistence type="predicted"/>
<dbReference type="AlphaFoldDB" id="A0AAJ0CCS1"/>
<dbReference type="RefSeq" id="XP_060288149.1">
    <property type="nucleotide sequence ID" value="XM_060430440.1"/>
</dbReference>
<evidence type="ECO:0000256" key="1">
    <source>
        <dbReference type="SAM" id="MobiDB-lite"/>
    </source>
</evidence>
<feature type="domain" description="Clr5" evidence="2">
    <location>
        <begin position="1"/>
        <end position="28"/>
    </location>
</feature>
<dbReference type="EMBL" id="MU838998">
    <property type="protein sequence ID" value="KAK1771936.1"/>
    <property type="molecule type" value="Genomic_DNA"/>
</dbReference>
<name>A0AAJ0CCS1_9PEZI</name>
<organism evidence="3 4">
    <name type="scientific">Phialemonium atrogriseum</name>
    <dbReference type="NCBI Taxonomy" id="1093897"/>
    <lineage>
        <taxon>Eukaryota</taxon>
        <taxon>Fungi</taxon>
        <taxon>Dikarya</taxon>
        <taxon>Ascomycota</taxon>
        <taxon>Pezizomycotina</taxon>
        <taxon>Sordariomycetes</taxon>
        <taxon>Sordariomycetidae</taxon>
        <taxon>Cephalothecales</taxon>
        <taxon>Cephalothecaceae</taxon>
        <taxon>Phialemonium</taxon>
    </lineage>
</organism>
<sequence>MQIMKEQHSFNASQKLYKDKFKEWNWQKNLPARHAHFMTAKATKRKREEKKDTIFFYGGQTWTSERAERTLLRTKKTRLDDEVMDMNTPEGVRYKTPDASVASPKTALVTSPAEAPPQSPSQAPSPSPSHISIVSSSSKASDECVSGSSEASLTDGKLWEGHTRSDLLAMSDSARVHIEHHNPEAAGKLLLKVLAGYRHILGPAHEDATEVAYAVAKLFAETGRIAGAVEIIEDMAREHVERLDSEHKRTQQHVLRTFELLRSWDRQVDALGLLARSKELLQTIPSQTCCRHLRSHAREPNSKDRAPGSSGNAAQMTIDNLLDLVKENSSPANLDFALLAARPHVAAGNEAVEKLLRAVILQCSPRGAVLDIKRLKARAEFINLYMNFGTTDHNNRDYVGLLMRFEVDFEVDFEVTCAMHNESGWDSSQTLEVIEIGMQLAVNMLKGGHGFKASKMFRIVEEKSATLFGASVGRTIWILISIGLAYQEHTAWEKARPWFQRALGRVIALWGPTDGLAMALQRALGKQHFSGLSGESRALPFSSILGIPLSITGGRLHLA</sequence>
<dbReference type="Gene3D" id="1.25.40.10">
    <property type="entry name" value="Tetratricopeptide repeat domain"/>
    <property type="match status" value="1"/>
</dbReference>
<dbReference type="InterPro" id="IPR011990">
    <property type="entry name" value="TPR-like_helical_dom_sf"/>
</dbReference>
<accession>A0AAJ0CCS1</accession>
<dbReference type="Pfam" id="PF14420">
    <property type="entry name" value="Clr5"/>
    <property type="match status" value="1"/>
</dbReference>
<protein>
    <recommendedName>
        <fullName evidence="2">Clr5 domain-containing protein</fullName>
    </recommendedName>
</protein>
<gene>
    <name evidence="3" type="ORF">QBC33DRAFT_566069</name>
</gene>
<dbReference type="PANTHER" id="PTHR38788">
    <property type="entry name" value="CLR5 DOMAIN-CONTAINING PROTEIN"/>
    <property type="match status" value="1"/>
</dbReference>
<feature type="compositionally biased region" description="Low complexity" evidence="1">
    <location>
        <begin position="128"/>
        <end position="139"/>
    </location>
</feature>
<dbReference type="GeneID" id="85313627"/>
<reference evidence="3" key="1">
    <citation type="submission" date="2023-06" db="EMBL/GenBank/DDBJ databases">
        <title>Genome-scale phylogeny and comparative genomics of the fungal order Sordariales.</title>
        <authorList>
            <consortium name="Lawrence Berkeley National Laboratory"/>
            <person name="Hensen N."/>
            <person name="Bonometti L."/>
            <person name="Westerberg I."/>
            <person name="Brannstrom I.O."/>
            <person name="Guillou S."/>
            <person name="Cros-Aarteil S."/>
            <person name="Calhoun S."/>
            <person name="Haridas S."/>
            <person name="Kuo A."/>
            <person name="Mondo S."/>
            <person name="Pangilinan J."/>
            <person name="Riley R."/>
            <person name="Labutti K."/>
            <person name="Andreopoulos B."/>
            <person name="Lipzen A."/>
            <person name="Chen C."/>
            <person name="Yanf M."/>
            <person name="Daum C."/>
            <person name="Ng V."/>
            <person name="Clum A."/>
            <person name="Steindorff A."/>
            <person name="Ohm R."/>
            <person name="Martin F."/>
            <person name="Silar P."/>
            <person name="Natvig D."/>
            <person name="Lalanne C."/>
            <person name="Gautier V."/>
            <person name="Ament-Velasquez S.L."/>
            <person name="Kruys A."/>
            <person name="Hutchinson M.I."/>
            <person name="Powell A.J."/>
            <person name="Barry K."/>
            <person name="Miller A.N."/>
            <person name="Grigoriev I.V."/>
            <person name="Debuchy R."/>
            <person name="Gladieux P."/>
            <person name="Thoren M.H."/>
            <person name="Johannesson H."/>
        </authorList>
    </citation>
    <scope>NUCLEOTIDE SEQUENCE</scope>
    <source>
        <strain evidence="3">8032-3</strain>
    </source>
</reference>
<dbReference type="PANTHER" id="PTHR38788:SF3">
    <property type="entry name" value="CLR5 DOMAIN-CONTAINING PROTEIN"/>
    <property type="match status" value="1"/>
</dbReference>
<comment type="caution">
    <text evidence="3">The sequence shown here is derived from an EMBL/GenBank/DDBJ whole genome shotgun (WGS) entry which is preliminary data.</text>
</comment>
<keyword evidence="4" id="KW-1185">Reference proteome</keyword>
<feature type="region of interest" description="Disordered" evidence="1">
    <location>
        <begin position="82"/>
        <end position="157"/>
    </location>
</feature>
<evidence type="ECO:0000313" key="4">
    <source>
        <dbReference type="Proteomes" id="UP001244011"/>
    </source>
</evidence>
<feature type="compositionally biased region" description="Pro residues" evidence="1">
    <location>
        <begin position="114"/>
        <end position="127"/>
    </location>
</feature>